<sequence length="92" mass="10254">MHAFRHARIRSYTWYTSAGSCRRAVAASQDERSARARPPRRTFDNGRQRMATSNAYLSRFRCGPNDSGRMPSAVRASPRADDCRAAGGSRSC</sequence>
<accession>A0A8E2USM5</accession>
<name>A0A8E2USM5_9BURK</name>
<dbReference type="EMBL" id="PVFZ01000068">
    <property type="protein sequence ID" value="PRF18344.1"/>
    <property type="molecule type" value="Genomic_DNA"/>
</dbReference>
<protein>
    <submittedName>
        <fullName evidence="2">Uncharacterized protein</fullName>
    </submittedName>
</protein>
<dbReference type="Proteomes" id="UP000237686">
    <property type="component" value="Unassembled WGS sequence"/>
</dbReference>
<evidence type="ECO:0000313" key="2">
    <source>
        <dbReference type="EMBL" id="PRF18344.1"/>
    </source>
</evidence>
<dbReference type="PROSITE" id="PS51257">
    <property type="entry name" value="PROKAR_LIPOPROTEIN"/>
    <property type="match status" value="1"/>
</dbReference>
<evidence type="ECO:0000313" key="3">
    <source>
        <dbReference type="Proteomes" id="UP000237686"/>
    </source>
</evidence>
<feature type="region of interest" description="Disordered" evidence="1">
    <location>
        <begin position="26"/>
        <end position="50"/>
    </location>
</feature>
<gene>
    <name evidence="2" type="ORF">C6P98_25335</name>
</gene>
<reference evidence="2 3" key="1">
    <citation type="submission" date="2018-03" db="EMBL/GenBank/DDBJ databases">
        <authorList>
            <person name="Nguyen K."/>
            <person name="Fouts D."/>
            <person name="Sutton G."/>
        </authorList>
    </citation>
    <scope>NUCLEOTIDE SEQUENCE [LARGE SCALE GENOMIC DNA]</scope>
    <source>
        <strain evidence="2 3">AU17135</strain>
    </source>
</reference>
<evidence type="ECO:0000256" key="1">
    <source>
        <dbReference type="SAM" id="MobiDB-lite"/>
    </source>
</evidence>
<organism evidence="2 3">
    <name type="scientific">Burkholderia multivorans</name>
    <dbReference type="NCBI Taxonomy" id="87883"/>
    <lineage>
        <taxon>Bacteria</taxon>
        <taxon>Pseudomonadati</taxon>
        <taxon>Pseudomonadota</taxon>
        <taxon>Betaproteobacteria</taxon>
        <taxon>Burkholderiales</taxon>
        <taxon>Burkholderiaceae</taxon>
        <taxon>Burkholderia</taxon>
        <taxon>Burkholderia cepacia complex</taxon>
    </lineage>
</organism>
<feature type="region of interest" description="Disordered" evidence="1">
    <location>
        <begin position="63"/>
        <end position="92"/>
    </location>
</feature>
<proteinExistence type="predicted"/>
<dbReference type="AlphaFoldDB" id="A0A8E2USM5"/>
<comment type="caution">
    <text evidence="2">The sequence shown here is derived from an EMBL/GenBank/DDBJ whole genome shotgun (WGS) entry which is preliminary data.</text>
</comment>